<evidence type="ECO:0000313" key="4">
    <source>
        <dbReference type="Proteomes" id="UP000078561"/>
    </source>
</evidence>
<dbReference type="OMA" id="CPAESYH"/>
<name>A0A163JW97_ABSGL</name>
<keyword evidence="2" id="KW-0812">Transmembrane</keyword>
<gene>
    <name evidence="3" type="primary">ABSGL_10972.1 scaffold 12038</name>
</gene>
<feature type="region of interest" description="Disordered" evidence="1">
    <location>
        <begin position="41"/>
        <end position="84"/>
    </location>
</feature>
<evidence type="ECO:0000313" key="3">
    <source>
        <dbReference type="EMBL" id="SAM05106.1"/>
    </source>
</evidence>
<organism evidence="3">
    <name type="scientific">Absidia glauca</name>
    <name type="common">Pin mould</name>
    <dbReference type="NCBI Taxonomy" id="4829"/>
    <lineage>
        <taxon>Eukaryota</taxon>
        <taxon>Fungi</taxon>
        <taxon>Fungi incertae sedis</taxon>
        <taxon>Mucoromycota</taxon>
        <taxon>Mucoromycotina</taxon>
        <taxon>Mucoromycetes</taxon>
        <taxon>Mucorales</taxon>
        <taxon>Cunninghamellaceae</taxon>
        <taxon>Absidia</taxon>
    </lineage>
</organism>
<dbReference type="AlphaFoldDB" id="A0A163JW97"/>
<reference evidence="3" key="1">
    <citation type="submission" date="2016-04" db="EMBL/GenBank/DDBJ databases">
        <authorList>
            <person name="Evans L.H."/>
            <person name="Alamgir A."/>
            <person name="Owens N."/>
            <person name="Weber N.D."/>
            <person name="Virtaneva K."/>
            <person name="Barbian K."/>
            <person name="Babar A."/>
            <person name="Rosenke K."/>
        </authorList>
    </citation>
    <scope>NUCLEOTIDE SEQUENCE [LARGE SCALE GENOMIC DNA]</scope>
    <source>
        <strain evidence="3">CBS 101.48</strain>
    </source>
</reference>
<feature type="non-terminal residue" evidence="3">
    <location>
        <position position="150"/>
    </location>
</feature>
<evidence type="ECO:0000256" key="2">
    <source>
        <dbReference type="SAM" id="Phobius"/>
    </source>
</evidence>
<accession>A0A163JW97</accession>
<keyword evidence="4" id="KW-1185">Reference proteome</keyword>
<feature type="compositionally biased region" description="Pro residues" evidence="1">
    <location>
        <begin position="54"/>
        <end position="77"/>
    </location>
</feature>
<evidence type="ECO:0000256" key="1">
    <source>
        <dbReference type="SAM" id="MobiDB-lite"/>
    </source>
</evidence>
<keyword evidence="2" id="KW-0472">Membrane</keyword>
<feature type="transmembrane region" description="Helical" evidence="2">
    <location>
        <begin position="9"/>
        <end position="28"/>
    </location>
</feature>
<dbReference type="OrthoDB" id="2279855at2759"/>
<dbReference type="InParanoid" id="A0A163JW97"/>
<dbReference type="Proteomes" id="UP000078561">
    <property type="component" value="Unassembled WGS sequence"/>
</dbReference>
<dbReference type="STRING" id="4829.A0A163JW97"/>
<protein>
    <submittedName>
        <fullName evidence="3">Uncharacterized protein</fullName>
    </submittedName>
</protein>
<keyword evidence="2" id="KW-1133">Transmembrane helix</keyword>
<feature type="region of interest" description="Disordered" evidence="1">
    <location>
        <begin position="94"/>
        <end position="113"/>
    </location>
</feature>
<sequence>MKLWFCTKTWLLVLVMTFFLGNLVFWSYHPRPSCEQLGTCPAESYHPGNSHQDLPPPAPPKVDTPPPPAPKPEPPNPHADLLVHAQTEANLYDVQYPAVVDSPPQPDTYLPDTHTDVSIDLITVAPTADKTTLRFNNDQKSISYTRGEQS</sequence>
<dbReference type="EMBL" id="LT554419">
    <property type="protein sequence ID" value="SAM05106.1"/>
    <property type="molecule type" value="Genomic_DNA"/>
</dbReference>
<proteinExistence type="predicted"/>